<evidence type="ECO:0000313" key="3">
    <source>
        <dbReference type="Proteomes" id="UP000054408"/>
    </source>
</evidence>
<dbReference type="STRING" id="461836.A0A0L0DFR3"/>
<name>A0A0L0DFR3_THETB</name>
<sequence>MRLTPGLTDAILSILAFARDDVGAVITSVSGAISNTGVFIFPAWILAELNMACAECVPPDDLAAAIAFRPLLPPYQRPWTSLSDPAVELVPIVDESGLASALSGVGLMSSAGWRVGWAGMVTPAEPDATPSAARPVDGLVRAMRWCRVQTSPPPSDAASARSFHVEPSAELAVGTTVAVLASPFAALCPAVFADMQLAGSVAALLPVASVAGIIDARLQPGAEGGILLSPEGHVVGITLAPLLPPGLAALELFPFVGTGPLLALLTGGTPRRCRPLLAPPPRSLPVVKVRCGDQYGSGIVVRRAGGRTAVVTNAHVVADADAPVTLAPHPYTATAAVAASRLAPSPDGLDVTWLKPAAELGLRPISLANRPLVRGQRVVVVGFPVLEPMGPRSLGPVTTSGTITQVWAESKQSGPALVLVDAAVHRGNSGGALLDAATGDLIGLVTSNLSSGVLGTRVHVGFILPIHAAYASSASPAARKAWCLDPTLPSKL</sequence>
<dbReference type="GO" id="GO:0004252">
    <property type="term" value="F:serine-type endopeptidase activity"/>
    <property type="evidence" value="ECO:0007669"/>
    <property type="project" value="InterPro"/>
</dbReference>
<keyword evidence="2" id="KW-0378">Hydrolase</keyword>
<accession>A0A0L0DFR3</accession>
<comment type="similarity">
    <text evidence="1">Belongs to the peptidase S1C family.</text>
</comment>
<protein>
    <submittedName>
        <fullName evidence="2">Peroxisomal leader peptide-processing protease</fullName>
    </submittedName>
</protein>
<organism evidence="2 3">
    <name type="scientific">Thecamonas trahens ATCC 50062</name>
    <dbReference type="NCBI Taxonomy" id="461836"/>
    <lineage>
        <taxon>Eukaryota</taxon>
        <taxon>Apusozoa</taxon>
        <taxon>Apusomonadida</taxon>
        <taxon>Apusomonadidae</taxon>
        <taxon>Thecamonas</taxon>
    </lineage>
</organism>
<keyword evidence="3" id="KW-1185">Reference proteome</keyword>
<dbReference type="InterPro" id="IPR009003">
    <property type="entry name" value="Peptidase_S1_PA"/>
</dbReference>
<keyword evidence="2" id="KW-0645">Protease</keyword>
<dbReference type="GO" id="GO:0016485">
    <property type="term" value="P:protein processing"/>
    <property type="evidence" value="ECO:0007669"/>
    <property type="project" value="InterPro"/>
</dbReference>
<dbReference type="eggNOG" id="KOG1320">
    <property type="taxonomic scope" value="Eukaryota"/>
</dbReference>
<proteinExistence type="inferred from homology"/>
<dbReference type="GO" id="GO:0005777">
    <property type="term" value="C:peroxisome"/>
    <property type="evidence" value="ECO:0007669"/>
    <property type="project" value="InterPro"/>
</dbReference>
<evidence type="ECO:0000256" key="1">
    <source>
        <dbReference type="ARBA" id="ARBA00010541"/>
    </source>
</evidence>
<dbReference type="EMBL" id="GL349460">
    <property type="protein sequence ID" value="KNC50153.1"/>
    <property type="molecule type" value="Genomic_DNA"/>
</dbReference>
<dbReference type="PANTHER" id="PTHR21004:SF0">
    <property type="entry name" value="PEROXISOMAL LEADER PEPTIDE-PROCESSING PROTEASE"/>
    <property type="match status" value="1"/>
</dbReference>
<dbReference type="GeneID" id="25565488"/>
<evidence type="ECO:0000313" key="2">
    <source>
        <dbReference type="EMBL" id="KNC50153.1"/>
    </source>
</evidence>
<dbReference type="InterPro" id="IPR039245">
    <property type="entry name" value="TYSND1/DEG15"/>
</dbReference>
<dbReference type="Gene3D" id="2.40.10.120">
    <property type="match status" value="1"/>
</dbReference>
<dbReference type="RefSeq" id="XP_013756999.1">
    <property type="nucleotide sequence ID" value="XM_013901545.1"/>
</dbReference>
<gene>
    <name evidence="2" type="ORF">AMSG_06289</name>
</gene>
<dbReference type="SUPFAM" id="SSF50494">
    <property type="entry name" value="Trypsin-like serine proteases"/>
    <property type="match status" value="2"/>
</dbReference>
<dbReference type="Pfam" id="PF13365">
    <property type="entry name" value="Trypsin_2"/>
    <property type="match status" value="1"/>
</dbReference>
<reference evidence="2 3" key="1">
    <citation type="submission" date="2010-05" db="EMBL/GenBank/DDBJ databases">
        <title>The Genome Sequence of Thecamonas trahens ATCC 50062.</title>
        <authorList>
            <consortium name="The Broad Institute Genome Sequencing Platform"/>
            <person name="Russ C."/>
            <person name="Cuomo C."/>
            <person name="Shea T."/>
            <person name="Young S.K."/>
            <person name="Zeng Q."/>
            <person name="Koehrsen M."/>
            <person name="Haas B."/>
            <person name="Borodovsky M."/>
            <person name="Guigo R."/>
            <person name="Alvarado L."/>
            <person name="Berlin A."/>
            <person name="Bochicchio J."/>
            <person name="Borenstein D."/>
            <person name="Chapman S."/>
            <person name="Chen Z."/>
            <person name="Freedman E."/>
            <person name="Gellesch M."/>
            <person name="Goldberg J."/>
            <person name="Griggs A."/>
            <person name="Gujja S."/>
            <person name="Heilman E."/>
            <person name="Heiman D."/>
            <person name="Hepburn T."/>
            <person name="Howarth C."/>
            <person name="Jen D."/>
            <person name="Larson L."/>
            <person name="Mehta T."/>
            <person name="Park D."/>
            <person name="Pearson M."/>
            <person name="Roberts A."/>
            <person name="Saif S."/>
            <person name="Shenoy N."/>
            <person name="Sisk P."/>
            <person name="Stolte C."/>
            <person name="Sykes S."/>
            <person name="Thomson T."/>
            <person name="Walk T."/>
            <person name="White J."/>
            <person name="Yandava C."/>
            <person name="Burger G."/>
            <person name="Gray M.W."/>
            <person name="Holland P.W.H."/>
            <person name="King N."/>
            <person name="Lang F.B.F."/>
            <person name="Roger A.J."/>
            <person name="Ruiz-Trillo I."/>
            <person name="Lander E."/>
            <person name="Nusbaum C."/>
        </authorList>
    </citation>
    <scope>NUCLEOTIDE SEQUENCE [LARGE SCALE GENOMIC DNA]</scope>
    <source>
        <strain evidence="2 3">ATCC 50062</strain>
    </source>
</reference>
<dbReference type="PANTHER" id="PTHR21004">
    <property type="entry name" value="SERINE PROTEASE-RELATED"/>
    <property type="match status" value="1"/>
</dbReference>
<dbReference type="AlphaFoldDB" id="A0A0L0DFR3"/>
<dbReference type="OrthoDB" id="17845at2759"/>
<dbReference type="PRINTS" id="PR00834">
    <property type="entry name" value="PROTEASES2C"/>
</dbReference>
<dbReference type="InterPro" id="IPR001940">
    <property type="entry name" value="Peptidase_S1C"/>
</dbReference>
<dbReference type="Proteomes" id="UP000054408">
    <property type="component" value="Unassembled WGS sequence"/>
</dbReference>